<name>A0A0E9VWS9_ANGAN</name>
<evidence type="ECO:0000313" key="1">
    <source>
        <dbReference type="EMBL" id="JAH82609.1"/>
    </source>
</evidence>
<sequence>MGPKFSSRGFHGVGLPFYPKFLSFSKKALP</sequence>
<protein>
    <submittedName>
        <fullName evidence="1">Uncharacterized protein</fullName>
    </submittedName>
</protein>
<accession>A0A0E9VWS9</accession>
<reference evidence="1" key="1">
    <citation type="submission" date="2014-11" db="EMBL/GenBank/DDBJ databases">
        <authorList>
            <person name="Amaro Gonzalez C."/>
        </authorList>
    </citation>
    <scope>NUCLEOTIDE SEQUENCE</scope>
</reference>
<dbReference type="AlphaFoldDB" id="A0A0E9VWS9"/>
<reference evidence="1" key="2">
    <citation type="journal article" date="2015" name="Fish Shellfish Immunol.">
        <title>Early steps in the European eel (Anguilla anguilla)-Vibrio vulnificus interaction in the gills: Role of the RtxA13 toxin.</title>
        <authorList>
            <person name="Callol A."/>
            <person name="Pajuelo D."/>
            <person name="Ebbesson L."/>
            <person name="Teles M."/>
            <person name="MacKenzie S."/>
            <person name="Amaro C."/>
        </authorList>
    </citation>
    <scope>NUCLEOTIDE SEQUENCE</scope>
</reference>
<dbReference type="EMBL" id="GBXM01025968">
    <property type="protein sequence ID" value="JAH82609.1"/>
    <property type="molecule type" value="Transcribed_RNA"/>
</dbReference>
<organism evidence="1">
    <name type="scientific">Anguilla anguilla</name>
    <name type="common">European freshwater eel</name>
    <name type="synonym">Muraena anguilla</name>
    <dbReference type="NCBI Taxonomy" id="7936"/>
    <lineage>
        <taxon>Eukaryota</taxon>
        <taxon>Metazoa</taxon>
        <taxon>Chordata</taxon>
        <taxon>Craniata</taxon>
        <taxon>Vertebrata</taxon>
        <taxon>Euteleostomi</taxon>
        <taxon>Actinopterygii</taxon>
        <taxon>Neopterygii</taxon>
        <taxon>Teleostei</taxon>
        <taxon>Anguilliformes</taxon>
        <taxon>Anguillidae</taxon>
        <taxon>Anguilla</taxon>
    </lineage>
</organism>
<proteinExistence type="predicted"/>